<comment type="caution">
    <text evidence="1">The sequence shown here is derived from an EMBL/GenBank/DDBJ whole genome shotgun (WGS) entry which is preliminary data.</text>
</comment>
<keyword evidence="2" id="KW-1185">Reference proteome</keyword>
<reference evidence="1" key="1">
    <citation type="submission" date="2021-06" db="EMBL/GenBank/DDBJ databases">
        <authorList>
            <person name="Kallberg Y."/>
            <person name="Tangrot J."/>
            <person name="Rosling A."/>
        </authorList>
    </citation>
    <scope>NUCLEOTIDE SEQUENCE</scope>
    <source>
        <strain evidence="1">28 12/20/2015</strain>
    </source>
</reference>
<accession>A0ACA9RJZ3</accession>
<dbReference type="EMBL" id="CAJVPW010076130">
    <property type="protein sequence ID" value="CAG8797681.1"/>
    <property type="molecule type" value="Genomic_DNA"/>
</dbReference>
<evidence type="ECO:0000313" key="2">
    <source>
        <dbReference type="Proteomes" id="UP000789366"/>
    </source>
</evidence>
<sequence>MSNRNDDRVNDLYDKMIKPNMIREKIKDVYDVKDCHYKIVKEL</sequence>
<dbReference type="Proteomes" id="UP000789366">
    <property type="component" value="Unassembled WGS sequence"/>
</dbReference>
<protein>
    <submittedName>
        <fullName evidence="1">3708_t:CDS:1</fullName>
    </submittedName>
</protein>
<proteinExistence type="predicted"/>
<name>A0ACA9RJZ3_9GLOM</name>
<organism evidence="1 2">
    <name type="scientific">Cetraspora pellucida</name>
    <dbReference type="NCBI Taxonomy" id="1433469"/>
    <lineage>
        <taxon>Eukaryota</taxon>
        <taxon>Fungi</taxon>
        <taxon>Fungi incertae sedis</taxon>
        <taxon>Mucoromycota</taxon>
        <taxon>Glomeromycotina</taxon>
        <taxon>Glomeromycetes</taxon>
        <taxon>Diversisporales</taxon>
        <taxon>Gigasporaceae</taxon>
        <taxon>Cetraspora</taxon>
    </lineage>
</organism>
<gene>
    <name evidence="1" type="ORF">SPELUC_LOCUS17775</name>
</gene>
<evidence type="ECO:0000313" key="1">
    <source>
        <dbReference type="EMBL" id="CAG8797681.1"/>
    </source>
</evidence>
<feature type="non-terminal residue" evidence="1">
    <location>
        <position position="43"/>
    </location>
</feature>